<gene>
    <name evidence="1" type="ORF">VI08_05825</name>
</gene>
<protein>
    <submittedName>
        <fullName evidence="1">Uncharacterized protein</fullName>
    </submittedName>
</protein>
<evidence type="ECO:0000313" key="2">
    <source>
        <dbReference type="Proteomes" id="UP000033651"/>
    </source>
</evidence>
<dbReference type="AlphaFoldDB" id="A0A0F3KYA5"/>
<keyword evidence="2" id="KW-1185">Reference proteome</keyword>
<dbReference type="PATRIC" id="fig|345309.4.peg.324"/>
<sequence length="86" mass="8912">MDDRTYLLGKLAALECALEAAIATHPAPGALTLALCKAMANTGDVRRGADFRAYADGWLAVVSPLLGAAAARAHGLALRCARRGIH</sequence>
<dbReference type="EMBL" id="JZRB01000011">
    <property type="protein sequence ID" value="KJV36198.1"/>
    <property type="molecule type" value="Genomic_DNA"/>
</dbReference>
<organism evidence="1 2">
    <name type="scientific">Luteibacter yeojuensis</name>
    <dbReference type="NCBI Taxonomy" id="345309"/>
    <lineage>
        <taxon>Bacteria</taxon>
        <taxon>Pseudomonadati</taxon>
        <taxon>Pseudomonadota</taxon>
        <taxon>Gammaproteobacteria</taxon>
        <taxon>Lysobacterales</taxon>
        <taxon>Rhodanobacteraceae</taxon>
        <taxon>Luteibacter</taxon>
    </lineage>
</organism>
<dbReference type="OrthoDB" id="5957811at2"/>
<proteinExistence type="predicted"/>
<reference evidence="1 2" key="1">
    <citation type="submission" date="2015-03" db="EMBL/GenBank/DDBJ databases">
        <title>Draft genome sequence of Luteibacter yeojuensis strain SU11.</title>
        <authorList>
            <person name="Sulaiman J."/>
            <person name="Priya K."/>
            <person name="Chan K.-G."/>
        </authorList>
    </citation>
    <scope>NUCLEOTIDE SEQUENCE [LARGE SCALE GENOMIC DNA]</scope>
    <source>
        <strain evidence="1 2">SU11</strain>
    </source>
</reference>
<dbReference type="RefSeq" id="WP_045828617.1">
    <property type="nucleotide sequence ID" value="NZ_JZRB01000011.1"/>
</dbReference>
<dbReference type="Proteomes" id="UP000033651">
    <property type="component" value="Unassembled WGS sequence"/>
</dbReference>
<accession>A0A0F3KYA5</accession>
<name>A0A0F3KYA5_9GAMM</name>
<comment type="caution">
    <text evidence="1">The sequence shown here is derived from an EMBL/GenBank/DDBJ whole genome shotgun (WGS) entry which is preliminary data.</text>
</comment>
<evidence type="ECO:0000313" key="1">
    <source>
        <dbReference type="EMBL" id="KJV36198.1"/>
    </source>
</evidence>